<comment type="subcellular location">
    <subcellularLocation>
        <location evidence="1">Cell membrane</location>
        <topology evidence="1">Multi-pass membrane protein</topology>
    </subcellularLocation>
</comment>
<dbReference type="PANTHER" id="PTHR30086">
    <property type="entry name" value="ARGININE EXPORTER PROTEIN ARGO"/>
    <property type="match status" value="1"/>
</dbReference>
<feature type="transmembrane region" description="Helical" evidence="6">
    <location>
        <begin position="69"/>
        <end position="91"/>
    </location>
</feature>
<reference evidence="8" key="1">
    <citation type="journal article" date="2019" name="Int. J. Syst. Evol. Microbiol.">
        <title>The Global Catalogue of Microorganisms (GCM) 10K type strain sequencing project: providing services to taxonomists for standard genome sequencing and annotation.</title>
        <authorList>
            <consortium name="The Broad Institute Genomics Platform"/>
            <consortium name="The Broad Institute Genome Sequencing Center for Infectious Disease"/>
            <person name="Wu L."/>
            <person name="Ma J."/>
        </authorList>
    </citation>
    <scope>NUCLEOTIDE SEQUENCE [LARGE SCALE GENOMIC DNA]</scope>
    <source>
        <strain evidence="8">CCUG 61707</strain>
    </source>
</reference>
<keyword evidence="3 6" id="KW-0812">Transmembrane</keyword>
<keyword evidence="4 6" id="KW-1133">Transmembrane helix</keyword>
<dbReference type="Proteomes" id="UP001596996">
    <property type="component" value="Unassembled WGS sequence"/>
</dbReference>
<evidence type="ECO:0000256" key="1">
    <source>
        <dbReference type="ARBA" id="ARBA00004651"/>
    </source>
</evidence>
<proteinExistence type="predicted"/>
<keyword evidence="2" id="KW-1003">Cell membrane</keyword>
<keyword evidence="5 6" id="KW-0472">Membrane</keyword>
<organism evidence="7 8">
    <name type="scientific">Seminibacterium arietis</name>
    <dbReference type="NCBI Taxonomy" id="1173502"/>
    <lineage>
        <taxon>Bacteria</taxon>
        <taxon>Pseudomonadati</taxon>
        <taxon>Pseudomonadota</taxon>
        <taxon>Gammaproteobacteria</taxon>
        <taxon>Pasteurellales</taxon>
        <taxon>Pasteurellaceae</taxon>
        <taxon>Seminibacterium</taxon>
    </lineage>
</organism>
<feature type="transmembrane region" description="Helical" evidence="6">
    <location>
        <begin position="146"/>
        <end position="166"/>
    </location>
</feature>
<evidence type="ECO:0000256" key="2">
    <source>
        <dbReference type="ARBA" id="ARBA00022475"/>
    </source>
</evidence>
<keyword evidence="8" id="KW-1185">Reference proteome</keyword>
<comment type="caution">
    <text evidence="7">The sequence shown here is derived from an EMBL/GenBank/DDBJ whole genome shotgun (WGS) entry which is preliminary data.</text>
</comment>
<evidence type="ECO:0000256" key="6">
    <source>
        <dbReference type="SAM" id="Phobius"/>
    </source>
</evidence>
<evidence type="ECO:0000256" key="5">
    <source>
        <dbReference type="ARBA" id="ARBA00023136"/>
    </source>
</evidence>
<feature type="transmembrane region" description="Helical" evidence="6">
    <location>
        <begin position="111"/>
        <end position="134"/>
    </location>
</feature>
<evidence type="ECO:0000256" key="3">
    <source>
        <dbReference type="ARBA" id="ARBA00022692"/>
    </source>
</evidence>
<feature type="transmembrane region" description="Helical" evidence="6">
    <location>
        <begin position="35"/>
        <end position="57"/>
    </location>
</feature>
<evidence type="ECO:0000256" key="4">
    <source>
        <dbReference type="ARBA" id="ARBA00022989"/>
    </source>
</evidence>
<gene>
    <name evidence="7" type="ORF">ACFQ02_07910</name>
</gene>
<dbReference type="PANTHER" id="PTHR30086:SF20">
    <property type="entry name" value="ARGININE EXPORTER PROTEIN ARGO-RELATED"/>
    <property type="match status" value="1"/>
</dbReference>
<accession>A0ABW3IAQ8</accession>
<evidence type="ECO:0000313" key="8">
    <source>
        <dbReference type="Proteomes" id="UP001596996"/>
    </source>
</evidence>
<dbReference type="Pfam" id="PF01810">
    <property type="entry name" value="LysE"/>
    <property type="match status" value="1"/>
</dbReference>
<dbReference type="InterPro" id="IPR001123">
    <property type="entry name" value="LeuE-type"/>
</dbReference>
<sequence length="206" mass="22484">MQYFLQGFLICAGLITTIGAQNAFLIKQGLLKQHILSLILLFFICDVVLFYVTIFGLGTFINQDSIASVALAFIGSLFLLVYGTKSLISAYQGSTALLVKKTEQSQSFKKIILIGLAVTLLNPHVYLDVVVIIGGIAGTLPKEGKLLFLIGNSTASALWFFGVGYGSRLLAPLFKRPITWQILDTLTAIIMWIIAFSLAKYAVNLL</sequence>
<dbReference type="EMBL" id="JBHTJN010000012">
    <property type="protein sequence ID" value="MFD0966762.1"/>
    <property type="molecule type" value="Genomic_DNA"/>
</dbReference>
<protein>
    <submittedName>
        <fullName evidence="7">LysE/ArgO family amino acid transporter</fullName>
    </submittedName>
</protein>
<evidence type="ECO:0000313" key="7">
    <source>
        <dbReference type="EMBL" id="MFD0966762.1"/>
    </source>
</evidence>
<dbReference type="RefSeq" id="WP_380821467.1">
    <property type="nucleotide sequence ID" value="NZ_JBHTJN010000012.1"/>
</dbReference>
<name>A0ABW3IAQ8_9PAST</name>
<feature type="transmembrane region" description="Helical" evidence="6">
    <location>
        <begin position="178"/>
        <end position="199"/>
    </location>
</feature>